<name>A0A834MF83_RHYFE</name>
<dbReference type="Proteomes" id="UP000625711">
    <property type="component" value="Unassembled WGS sequence"/>
</dbReference>
<sequence length="132" mass="15021">MSIFLQDKSSIADIVTESRIQPHHRPAVTSNGFGAAPLESEEFRKEPRVLVHPATEWHHIRRRDEDVMTTTMKCRWPGRERARGAETSADRALNELECGLISTAREMKISAGKLDERKTLRAQFRSGAVHCR</sequence>
<organism evidence="1 2">
    <name type="scientific">Rhynchophorus ferrugineus</name>
    <name type="common">Red palm weevil</name>
    <name type="synonym">Curculio ferrugineus</name>
    <dbReference type="NCBI Taxonomy" id="354439"/>
    <lineage>
        <taxon>Eukaryota</taxon>
        <taxon>Metazoa</taxon>
        <taxon>Ecdysozoa</taxon>
        <taxon>Arthropoda</taxon>
        <taxon>Hexapoda</taxon>
        <taxon>Insecta</taxon>
        <taxon>Pterygota</taxon>
        <taxon>Neoptera</taxon>
        <taxon>Endopterygota</taxon>
        <taxon>Coleoptera</taxon>
        <taxon>Polyphaga</taxon>
        <taxon>Cucujiformia</taxon>
        <taxon>Curculionidae</taxon>
        <taxon>Dryophthorinae</taxon>
        <taxon>Rhynchophorus</taxon>
    </lineage>
</organism>
<keyword evidence="2" id="KW-1185">Reference proteome</keyword>
<evidence type="ECO:0000313" key="1">
    <source>
        <dbReference type="EMBL" id="KAF7282206.1"/>
    </source>
</evidence>
<gene>
    <name evidence="1" type="ORF">GWI33_003006</name>
</gene>
<accession>A0A834MF83</accession>
<dbReference type="AlphaFoldDB" id="A0A834MF83"/>
<dbReference type="EMBL" id="JAACXV010000183">
    <property type="protein sequence ID" value="KAF7282206.1"/>
    <property type="molecule type" value="Genomic_DNA"/>
</dbReference>
<reference evidence="1" key="1">
    <citation type="submission" date="2020-08" db="EMBL/GenBank/DDBJ databases">
        <title>Genome sequencing and assembly of the red palm weevil Rhynchophorus ferrugineus.</title>
        <authorList>
            <person name="Dias G.B."/>
            <person name="Bergman C.M."/>
            <person name="Manee M."/>
        </authorList>
    </citation>
    <scope>NUCLEOTIDE SEQUENCE</scope>
    <source>
        <strain evidence="1">AA-2017</strain>
        <tissue evidence="1">Whole larva</tissue>
    </source>
</reference>
<protein>
    <submittedName>
        <fullName evidence="1">Uncharacterized protein</fullName>
    </submittedName>
</protein>
<evidence type="ECO:0000313" key="2">
    <source>
        <dbReference type="Proteomes" id="UP000625711"/>
    </source>
</evidence>
<proteinExistence type="predicted"/>
<comment type="caution">
    <text evidence="1">The sequence shown here is derived from an EMBL/GenBank/DDBJ whole genome shotgun (WGS) entry which is preliminary data.</text>
</comment>